<dbReference type="SMART" id="SM00714">
    <property type="entry name" value="LITAF"/>
    <property type="match status" value="2"/>
</dbReference>
<accession>A0A9N9RLU1</accession>
<dbReference type="GO" id="GO:0008270">
    <property type="term" value="F:zinc ion binding"/>
    <property type="evidence" value="ECO:0007669"/>
    <property type="project" value="TreeGrafter"/>
</dbReference>
<reference evidence="10" key="2">
    <citation type="submission" date="2022-10" db="EMBL/GenBank/DDBJ databases">
        <authorList>
            <consortium name="ENA_rothamsted_submissions"/>
            <consortium name="culmorum"/>
            <person name="King R."/>
        </authorList>
    </citation>
    <scope>NUCLEOTIDE SEQUENCE</scope>
</reference>
<evidence type="ECO:0000259" key="9">
    <source>
        <dbReference type="PROSITE" id="PS51837"/>
    </source>
</evidence>
<keyword evidence="7" id="KW-0472">Membrane</keyword>
<gene>
    <name evidence="10" type="ORF">CHIRRI_LOCUS1819</name>
</gene>
<feature type="domain" description="LITAF" evidence="9">
    <location>
        <begin position="67"/>
        <end position="149"/>
    </location>
</feature>
<evidence type="ECO:0000256" key="4">
    <source>
        <dbReference type="ARBA" id="ARBA00005975"/>
    </source>
</evidence>
<organism evidence="10 11">
    <name type="scientific">Chironomus riparius</name>
    <dbReference type="NCBI Taxonomy" id="315576"/>
    <lineage>
        <taxon>Eukaryota</taxon>
        <taxon>Metazoa</taxon>
        <taxon>Ecdysozoa</taxon>
        <taxon>Arthropoda</taxon>
        <taxon>Hexapoda</taxon>
        <taxon>Insecta</taxon>
        <taxon>Pterygota</taxon>
        <taxon>Neoptera</taxon>
        <taxon>Endopterygota</taxon>
        <taxon>Diptera</taxon>
        <taxon>Nematocera</taxon>
        <taxon>Chironomoidea</taxon>
        <taxon>Chironomidae</taxon>
        <taxon>Chironominae</taxon>
        <taxon>Chironomus</taxon>
    </lineage>
</organism>
<feature type="region of interest" description="Disordered" evidence="8">
    <location>
        <begin position="1"/>
        <end position="77"/>
    </location>
</feature>
<keyword evidence="6" id="KW-0862">Zinc</keyword>
<evidence type="ECO:0000256" key="8">
    <source>
        <dbReference type="SAM" id="MobiDB-lite"/>
    </source>
</evidence>
<dbReference type="OrthoDB" id="5599753at2759"/>
<proteinExistence type="inferred from homology"/>
<evidence type="ECO:0000256" key="5">
    <source>
        <dbReference type="ARBA" id="ARBA00022723"/>
    </source>
</evidence>
<comment type="similarity">
    <text evidence="4">Belongs to the CDIP1/LITAF family.</text>
</comment>
<dbReference type="InterPro" id="IPR037519">
    <property type="entry name" value="LITAF_fam"/>
</dbReference>
<dbReference type="InterPro" id="IPR006629">
    <property type="entry name" value="LITAF"/>
</dbReference>
<feature type="domain" description="LITAF" evidence="9">
    <location>
        <begin position="188"/>
        <end position="270"/>
    </location>
</feature>
<name>A0A9N9RLU1_9DIPT</name>
<evidence type="ECO:0000256" key="7">
    <source>
        <dbReference type="ARBA" id="ARBA00023136"/>
    </source>
</evidence>
<dbReference type="EMBL" id="OU895877">
    <property type="protein sequence ID" value="CAG9798843.1"/>
    <property type="molecule type" value="Genomic_DNA"/>
</dbReference>
<comment type="subcellular location">
    <subcellularLocation>
        <location evidence="2">Endosome membrane</location>
        <topology evidence="2">Peripheral membrane protein</topology>
    </subcellularLocation>
    <subcellularLocation>
        <location evidence="1">Late endosome membrane</location>
    </subcellularLocation>
    <subcellularLocation>
        <location evidence="3">Lysosome membrane</location>
        <topology evidence="3">Peripheral membrane protein</topology>
        <orientation evidence="3">Cytoplasmic side</orientation>
    </subcellularLocation>
</comment>
<evidence type="ECO:0000313" key="10">
    <source>
        <dbReference type="EMBL" id="CAG9798843.1"/>
    </source>
</evidence>
<dbReference type="PANTHER" id="PTHR23292">
    <property type="entry name" value="LIPOPOLYSACCHARIDE-INDUCED TUMOR NECROSIS FACTOR-ALPHA FACTOR"/>
    <property type="match status" value="1"/>
</dbReference>
<keyword evidence="11" id="KW-1185">Reference proteome</keyword>
<feature type="compositionally biased region" description="Low complexity" evidence="8">
    <location>
        <begin position="56"/>
        <end position="71"/>
    </location>
</feature>
<feature type="compositionally biased region" description="Polar residues" evidence="8">
    <location>
        <begin position="1"/>
        <end position="30"/>
    </location>
</feature>
<evidence type="ECO:0000256" key="2">
    <source>
        <dbReference type="ARBA" id="ARBA00004481"/>
    </source>
</evidence>
<dbReference type="AlphaFoldDB" id="A0A9N9RLU1"/>
<dbReference type="Pfam" id="PF10601">
    <property type="entry name" value="zf-LITAF-like"/>
    <property type="match status" value="2"/>
</dbReference>
<reference evidence="10" key="1">
    <citation type="submission" date="2022-01" db="EMBL/GenBank/DDBJ databases">
        <authorList>
            <person name="King R."/>
        </authorList>
    </citation>
    <scope>NUCLEOTIDE SEQUENCE</scope>
</reference>
<dbReference type="Proteomes" id="UP001153620">
    <property type="component" value="Chromosome 1"/>
</dbReference>
<keyword evidence="5" id="KW-0479">Metal-binding</keyword>
<evidence type="ECO:0000256" key="6">
    <source>
        <dbReference type="ARBA" id="ARBA00022833"/>
    </source>
</evidence>
<dbReference type="PANTHER" id="PTHR23292:SF14">
    <property type="entry name" value="FI16615P1-RELATED"/>
    <property type="match status" value="1"/>
</dbReference>
<evidence type="ECO:0000313" key="11">
    <source>
        <dbReference type="Proteomes" id="UP001153620"/>
    </source>
</evidence>
<sequence length="270" mass="29608">MSEKNNQANQPLNNQGYSAQPSQIGAQSYGFQPPPSNHQNYGFQPPPSYDQSFPNQGQQQQQFYPGQQGTQVVTGTSYGPDPKIITCPSCGKLVTTRIDYESSSKTHLMAGLLCLLIWPCFWLPYAIDSCKNAKNQPPSYNDHSNFQTQPPQNFQQYPQTYPQPQVVTVPPNTFHTVPQFTVVTQQPTAGVVVGVTPLLGPLPIVMSCPYCYAIVTTSVKNEISLRTHCCALGLCLVGLWPCAIMPYCCGGCCQKTVHTCPNCNTFIGSD</sequence>
<dbReference type="PROSITE" id="PS51837">
    <property type="entry name" value="LITAF"/>
    <property type="match status" value="2"/>
</dbReference>
<protein>
    <recommendedName>
        <fullName evidence="9">LITAF domain-containing protein</fullName>
    </recommendedName>
</protein>
<evidence type="ECO:0000256" key="3">
    <source>
        <dbReference type="ARBA" id="ARBA00004630"/>
    </source>
</evidence>
<dbReference type="GO" id="GO:0005765">
    <property type="term" value="C:lysosomal membrane"/>
    <property type="evidence" value="ECO:0007669"/>
    <property type="project" value="UniProtKB-SubCell"/>
</dbReference>
<dbReference type="GO" id="GO:0031902">
    <property type="term" value="C:late endosome membrane"/>
    <property type="evidence" value="ECO:0007669"/>
    <property type="project" value="UniProtKB-SubCell"/>
</dbReference>
<evidence type="ECO:0000256" key="1">
    <source>
        <dbReference type="ARBA" id="ARBA00004414"/>
    </source>
</evidence>